<dbReference type="AlphaFoldDB" id="A0A655VAB4"/>
<gene>
    <name evidence="1" type="ORF">ERS013201_00532</name>
</gene>
<evidence type="ECO:0000313" key="1">
    <source>
        <dbReference type="EMBL" id="CSB65176.1"/>
    </source>
</evidence>
<proteinExistence type="predicted"/>
<sequence length="83" mass="9513">MHRIDAAIELIANHLIRALHYGKLATGAQRLFAAVRALWQVIFIDVQRLVMNKRGFVIIDFHRQYDTVAVTIKVGGNHFEIQC</sequence>
<name>A0A655VAB4_VIBCL</name>
<evidence type="ECO:0000313" key="2">
    <source>
        <dbReference type="Proteomes" id="UP000046067"/>
    </source>
</evidence>
<protein>
    <submittedName>
        <fullName evidence="1">Uncharacterized protein</fullName>
    </submittedName>
</protein>
<dbReference type="EMBL" id="CWQJ01000003">
    <property type="protein sequence ID" value="CSB65176.1"/>
    <property type="molecule type" value="Genomic_DNA"/>
</dbReference>
<organism evidence="1 2">
    <name type="scientific">Vibrio cholerae</name>
    <dbReference type="NCBI Taxonomy" id="666"/>
    <lineage>
        <taxon>Bacteria</taxon>
        <taxon>Pseudomonadati</taxon>
        <taxon>Pseudomonadota</taxon>
        <taxon>Gammaproteobacteria</taxon>
        <taxon>Vibrionales</taxon>
        <taxon>Vibrionaceae</taxon>
        <taxon>Vibrio</taxon>
    </lineage>
</organism>
<reference evidence="1 2" key="1">
    <citation type="submission" date="2015-07" db="EMBL/GenBank/DDBJ databases">
        <authorList>
            <consortium name="Pathogen Informatics"/>
        </authorList>
    </citation>
    <scope>NUCLEOTIDE SEQUENCE [LARGE SCALE GENOMIC DNA]</scope>
    <source>
        <strain evidence="1 2">A325</strain>
    </source>
</reference>
<accession>A0A655VAB4</accession>
<dbReference type="Proteomes" id="UP000046067">
    <property type="component" value="Unassembled WGS sequence"/>
</dbReference>